<sequence>MNYKPSYNLRGSKSDPTHHIRSKIAPRSSLQFKIGPPFEQTIEISPIYIKSTNKQVHPIISARIDRGFDLINDQWVGYKRNYFSVVACFKFERYSLNTILQNNQFYIITSNENKHDIKKFHIRLISKCINDDSKVNIVQHTAKRDKGPIVSPPVMPVINGILPSHVEIRDCTNIRKNTKVQEFEQLFTLKYDSLSLSQDSILQNYSINCNFIKVAKYERLQFAANNPRETDENLTNKRQAINEKKRFILQVQLLAELEVKGTYAIIAISNTPPLTIRGKSPSSYQLLANLKAEANKSKLITSTPIQPFARLIKNNPGNYDNLNFKFKQPESINDTISWKENEEITEYIKSVTGNAPEGYDLLEYQNGFQKEGSSKSSNSELMEYKEPSICTEMLDPKYHLDKQMNTKNMIRLNSKSFASSFLQVEKSNKDNNKDTNGRSIDCIAPSLIMKD</sequence>
<dbReference type="Gene3D" id="2.60.40.1390">
    <property type="entry name" value="NDT80 DNA-binding domain"/>
    <property type="match status" value="1"/>
</dbReference>
<evidence type="ECO:0000256" key="1">
    <source>
        <dbReference type="ARBA" id="ARBA00023125"/>
    </source>
</evidence>
<dbReference type="PANTHER" id="PTHR35144">
    <property type="entry name" value="MEIOSIS-SPECIFIC TRANSCRIPTION FACTOR NDT80"/>
    <property type="match status" value="1"/>
</dbReference>
<dbReference type="InterPro" id="IPR008967">
    <property type="entry name" value="p53-like_TF_DNA-bd_sf"/>
</dbReference>
<dbReference type="AlphaFoldDB" id="A0A9W4TR72"/>
<keyword evidence="1 2" id="KW-0238">DNA-binding</keyword>
<comment type="caution">
    <text evidence="5">The sequence shown here is derived from an EMBL/GenBank/DDBJ whole genome shotgun (WGS) entry which is preliminary data.</text>
</comment>
<protein>
    <recommendedName>
        <fullName evidence="4">NDT80 domain-containing protein</fullName>
    </recommendedName>
</protein>
<keyword evidence="6" id="KW-1185">Reference proteome</keyword>
<organism evidence="5 6">
    <name type="scientific">Candida verbasci</name>
    <dbReference type="NCBI Taxonomy" id="1227364"/>
    <lineage>
        <taxon>Eukaryota</taxon>
        <taxon>Fungi</taxon>
        <taxon>Dikarya</taxon>
        <taxon>Ascomycota</taxon>
        <taxon>Saccharomycotina</taxon>
        <taxon>Pichiomycetes</taxon>
        <taxon>Debaryomycetaceae</taxon>
        <taxon>Candida/Lodderomyces clade</taxon>
        <taxon>Candida</taxon>
    </lineage>
</organism>
<accession>A0A9W4TR72</accession>
<dbReference type="InterPro" id="IPR037141">
    <property type="entry name" value="NDT80_DNA-bd_dom_sf"/>
</dbReference>
<reference evidence="5" key="1">
    <citation type="submission" date="2022-12" db="EMBL/GenBank/DDBJ databases">
        <authorList>
            <person name="Brejova B."/>
        </authorList>
    </citation>
    <scope>NUCLEOTIDE SEQUENCE</scope>
</reference>
<feature type="DNA-binding region" description="NDT80" evidence="2">
    <location>
        <begin position="1"/>
        <end position="288"/>
    </location>
</feature>
<dbReference type="SUPFAM" id="SSF49417">
    <property type="entry name" value="p53-like transcription factors"/>
    <property type="match status" value="1"/>
</dbReference>
<proteinExistence type="predicted"/>
<evidence type="ECO:0000259" key="4">
    <source>
        <dbReference type="PROSITE" id="PS51517"/>
    </source>
</evidence>
<dbReference type="InterPro" id="IPR024061">
    <property type="entry name" value="NDT80_DNA-bd_dom"/>
</dbReference>
<dbReference type="EMBL" id="CANTUO010000001">
    <property type="protein sequence ID" value="CAI5755846.1"/>
    <property type="molecule type" value="Genomic_DNA"/>
</dbReference>
<dbReference type="Proteomes" id="UP001152885">
    <property type="component" value="Unassembled WGS sequence"/>
</dbReference>
<dbReference type="PANTHER" id="PTHR35144:SF2">
    <property type="entry name" value="MEIOSIS-SPECIFIC TRANSCRIPTION FACTOR NDT80"/>
    <property type="match status" value="1"/>
</dbReference>
<dbReference type="GO" id="GO:0051321">
    <property type="term" value="P:meiotic cell cycle"/>
    <property type="evidence" value="ECO:0007669"/>
    <property type="project" value="TreeGrafter"/>
</dbReference>
<dbReference type="Pfam" id="PF05224">
    <property type="entry name" value="NDT80_PhoG"/>
    <property type="match status" value="1"/>
</dbReference>
<dbReference type="OrthoDB" id="2288358at2759"/>
<gene>
    <name evidence="5" type="ORF">CANVERA_P0362</name>
</gene>
<dbReference type="GO" id="GO:0045944">
    <property type="term" value="P:positive regulation of transcription by RNA polymerase II"/>
    <property type="evidence" value="ECO:0007669"/>
    <property type="project" value="TreeGrafter"/>
</dbReference>
<evidence type="ECO:0000256" key="3">
    <source>
        <dbReference type="SAM" id="MobiDB-lite"/>
    </source>
</evidence>
<name>A0A9W4TR72_9ASCO</name>
<dbReference type="PROSITE" id="PS51517">
    <property type="entry name" value="NDT80"/>
    <property type="match status" value="1"/>
</dbReference>
<dbReference type="GO" id="GO:0000228">
    <property type="term" value="C:nuclear chromosome"/>
    <property type="evidence" value="ECO:0007669"/>
    <property type="project" value="TreeGrafter"/>
</dbReference>
<evidence type="ECO:0000313" key="6">
    <source>
        <dbReference type="Proteomes" id="UP001152885"/>
    </source>
</evidence>
<dbReference type="InterPro" id="IPR052605">
    <property type="entry name" value="Fungal_trans_regulator"/>
</dbReference>
<feature type="region of interest" description="Disordered" evidence="3">
    <location>
        <begin position="1"/>
        <end position="20"/>
    </location>
</feature>
<feature type="domain" description="NDT80" evidence="4">
    <location>
        <begin position="1"/>
        <end position="288"/>
    </location>
</feature>
<evidence type="ECO:0000313" key="5">
    <source>
        <dbReference type="EMBL" id="CAI5755846.1"/>
    </source>
</evidence>
<evidence type="ECO:0000256" key="2">
    <source>
        <dbReference type="PROSITE-ProRule" id="PRU00850"/>
    </source>
</evidence>
<dbReference type="GO" id="GO:0003677">
    <property type="term" value="F:DNA binding"/>
    <property type="evidence" value="ECO:0007669"/>
    <property type="project" value="UniProtKB-KW"/>
</dbReference>
<dbReference type="GO" id="GO:0003700">
    <property type="term" value="F:DNA-binding transcription factor activity"/>
    <property type="evidence" value="ECO:0007669"/>
    <property type="project" value="UniProtKB-UniRule"/>
</dbReference>